<keyword evidence="1" id="KW-0175">Coiled coil</keyword>
<feature type="compositionally biased region" description="Basic and acidic residues" evidence="2">
    <location>
        <begin position="294"/>
        <end position="307"/>
    </location>
</feature>
<feature type="region of interest" description="Disordered" evidence="2">
    <location>
        <begin position="20"/>
        <end position="42"/>
    </location>
</feature>
<evidence type="ECO:0000313" key="3">
    <source>
        <dbReference type="EMBL" id="SPD29652.1"/>
    </source>
</evidence>
<evidence type="ECO:0000256" key="2">
    <source>
        <dbReference type="SAM" id="MobiDB-lite"/>
    </source>
</evidence>
<reference evidence="3" key="1">
    <citation type="submission" date="2018-02" db="EMBL/GenBank/DDBJ databases">
        <authorList>
            <person name="Cohen D.B."/>
            <person name="Kent A.D."/>
        </authorList>
    </citation>
    <scope>NUCLEOTIDE SEQUENCE</scope>
</reference>
<feature type="region of interest" description="Disordered" evidence="2">
    <location>
        <begin position="516"/>
        <end position="535"/>
    </location>
</feature>
<organism evidence="3">
    <name type="scientific">Fagus sylvatica</name>
    <name type="common">Beechnut</name>
    <dbReference type="NCBI Taxonomy" id="28930"/>
    <lineage>
        <taxon>Eukaryota</taxon>
        <taxon>Viridiplantae</taxon>
        <taxon>Streptophyta</taxon>
        <taxon>Embryophyta</taxon>
        <taxon>Tracheophyta</taxon>
        <taxon>Spermatophyta</taxon>
        <taxon>Magnoliopsida</taxon>
        <taxon>eudicotyledons</taxon>
        <taxon>Gunneridae</taxon>
        <taxon>Pentapetalae</taxon>
        <taxon>rosids</taxon>
        <taxon>fabids</taxon>
        <taxon>Fagales</taxon>
        <taxon>Fagaceae</taxon>
        <taxon>Fagus</taxon>
    </lineage>
</organism>
<name>A0A2N9IXP5_FAGSY</name>
<proteinExistence type="predicted"/>
<dbReference type="EMBL" id="OIVN01006280">
    <property type="protein sequence ID" value="SPD29652.1"/>
    <property type="molecule type" value="Genomic_DNA"/>
</dbReference>
<feature type="coiled-coil region" evidence="1">
    <location>
        <begin position="376"/>
        <end position="417"/>
    </location>
</feature>
<dbReference type="AlphaFoldDB" id="A0A2N9IXP5"/>
<sequence length="535" mass="60412">MRLSGLFRYRRSYREGLSDESAGGVTREVSSEAIPSTSGSRQLPRIDRSWKAMSFYSKIRQEDIDRIRRRYQIPDDVVLRIPDPDERACCPKFSSLAPGQVNPNGWRTIISCMVMWRVNSNGEEDLTVDEFLFCYEPCQIALSRGFWTFKNRDANSKVVQGLPSSDRIWKDGYFFVCGDNWERLPQEDPRDFVGVRRSWGTPSSSALDCPLLNSVWQERILKILDIEDCRYNIFIEPDLLATFLLGPVPSSSVKALVRANKKRVDTMKLNKSRLKQLAQSGEVAAAPVSLKRKKPDEGSSKRVEEPPTRPATRDAVPIVQTVPPVIMVDVDPAKAAVTPWDIDDYATAHTEDVQYLMGLNEAMVMTQRCIAAEEGLATLRAKYMVDEAEMKNAKRAVMELTRERKDALAEAEKLKKDLKVRDDDVKAVVDAKDKAVADLKHLVGQIEGAKEAAVSEFRASEVFEDINTRYFLSGFEAFRKQAVQRFPGLDFRLCSSALFQRFPGLDFSTLQPYDDEDSVVDASQDQAGDEDVSSK</sequence>
<accession>A0A2N9IXP5</accession>
<evidence type="ECO:0000256" key="1">
    <source>
        <dbReference type="SAM" id="Coils"/>
    </source>
</evidence>
<gene>
    <name evidence="3" type="ORF">FSB_LOCUS57534</name>
</gene>
<protein>
    <submittedName>
        <fullName evidence="3">Uncharacterized protein</fullName>
    </submittedName>
</protein>
<feature type="region of interest" description="Disordered" evidence="2">
    <location>
        <begin position="280"/>
        <end position="313"/>
    </location>
</feature>